<dbReference type="InterPro" id="IPR001387">
    <property type="entry name" value="Cro/C1-type_HTH"/>
</dbReference>
<evidence type="ECO:0000313" key="2">
    <source>
        <dbReference type="EMBL" id="SEP54511.1"/>
    </source>
</evidence>
<sequence length="264" mass="29774">MTVITAPTFADYLRHLRRGGSACEFPAQTPPETRPTISRTQLASDADISTGYLIKLEQGHADSPTPSIVDRLASALGVSELVRQHLHDLATPPQAHHAPPPARVSDLQKQYVDNLHPSLAGYVDEAWNVVYANAEYNRIFRQLDKHGNVLVWFFAERQSRKIMVEWEIEARLTVAWLRGHMARRRGNPLFNTVLSELARYTDFVQMWNAREILMGRHKPEMLVRDLDLGEDVTLFAQVFSTPDPSEALQLYLGAKMTTEAGTST</sequence>
<organism evidence="2 3">
    <name type="scientific">Amycolatopsis saalfeldensis</name>
    <dbReference type="NCBI Taxonomy" id="394193"/>
    <lineage>
        <taxon>Bacteria</taxon>
        <taxon>Bacillati</taxon>
        <taxon>Actinomycetota</taxon>
        <taxon>Actinomycetes</taxon>
        <taxon>Pseudonocardiales</taxon>
        <taxon>Pseudonocardiaceae</taxon>
        <taxon>Amycolatopsis</taxon>
    </lineage>
</organism>
<evidence type="ECO:0000313" key="3">
    <source>
        <dbReference type="Proteomes" id="UP000198582"/>
    </source>
</evidence>
<reference evidence="2 3" key="1">
    <citation type="submission" date="2016-10" db="EMBL/GenBank/DDBJ databases">
        <authorList>
            <person name="de Groot N.N."/>
        </authorList>
    </citation>
    <scope>NUCLEOTIDE SEQUENCE [LARGE SCALE GENOMIC DNA]</scope>
    <source>
        <strain evidence="2 3">DSM 44993</strain>
    </source>
</reference>
<dbReference type="EMBL" id="FOEF01000051">
    <property type="protein sequence ID" value="SEP54511.1"/>
    <property type="molecule type" value="Genomic_DNA"/>
</dbReference>
<dbReference type="STRING" id="394193.SAMN04489732_15113"/>
<dbReference type="InterPro" id="IPR010982">
    <property type="entry name" value="Lambda_DNA-bd_dom_sf"/>
</dbReference>
<dbReference type="SMART" id="SM00530">
    <property type="entry name" value="HTH_XRE"/>
    <property type="match status" value="1"/>
</dbReference>
<name>A0A1H8YR78_9PSEU</name>
<dbReference type="AlphaFoldDB" id="A0A1H8YR78"/>
<dbReference type="Pfam" id="PF13560">
    <property type="entry name" value="HTH_31"/>
    <property type="match status" value="1"/>
</dbReference>
<dbReference type="PANTHER" id="PTHR35010">
    <property type="entry name" value="BLL4672 PROTEIN-RELATED"/>
    <property type="match status" value="1"/>
</dbReference>
<feature type="domain" description="HTH cro/C1-type" evidence="1">
    <location>
        <begin position="37"/>
        <end position="81"/>
    </location>
</feature>
<proteinExistence type="predicted"/>
<dbReference type="InterPro" id="IPR041413">
    <property type="entry name" value="MLTR_LBD"/>
</dbReference>
<accession>A0A1H8YR78</accession>
<gene>
    <name evidence="2" type="ORF">SAMN04489732_15113</name>
</gene>
<protein>
    <submittedName>
        <fullName evidence="2">Helix-turn-helix domain-containing protein</fullName>
    </submittedName>
</protein>
<evidence type="ECO:0000259" key="1">
    <source>
        <dbReference type="PROSITE" id="PS50943"/>
    </source>
</evidence>
<keyword evidence="3" id="KW-1185">Reference proteome</keyword>
<dbReference type="RefSeq" id="WP_245787828.1">
    <property type="nucleotide sequence ID" value="NZ_FOEF01000051.1"/>
</dbReference>
<dbReference type="Pfam" id="PF17765">
    <property type="entry name" value="MLTR_LBD"/>
    <property type="match status" value="1"/>
</dbReference>
<dbReference type="Gene3D" id="3.30.450.180">
    <property type="match status" value="1"/>
</dbReference>
<dbReference type="PROSITE" id="PS50943">
    <property type="entry name" value="HTH_CROC1"/>
    <property type="match status" value="1"/>
</dbReference>
<dbReference type="CDD" id="cd00093">
    <property type="entry name" value="HTH_XRE"/>
    <property type="match status" value="1"/>
</dbReference>
<dbReference type="Proteomes" id="UP000198582">
    <property type="component" value="Unassembled WGS sequence"/>
</dbReference>
<dbReference type="Gene3D" id="1.10.260.40">
    <property type="entry name" value="lambda repressor-like DNA-binding domains"/>
    <property type="match status" value="1"/>
</dbReference>
<dbReference type="GO" id="GO:0003677">
    <property type="term" value="F:DNA binding"/>
    <property type="evidence" value="ECO:0007669"/>
    <property type="project" value="InterPro"/>
</dbReference>
<dbReference type="SUPFAM" id="SSF47413">
    <property type="entry name" value="lambda repressor-like DNA-binding domains"/>
    <property type="match status" value="1"/>
</dbReference>